<dbReference type="PANTHER" id="PTHR43404">
    <property type="entry name" value="LIPOPOLYSACCHARIDE CHOLINEPHOSPHOTRANSFERASE LICD"/>
    <property type="match status" value="1"/>
</dbReference>
<evidence type="ECO:0000313" key="3">
    <source>
        <dbReference type="Proteomes" id="UP000190065"/>
    </source>
</evidence>
<dbReference type="STRING" id="28136.SAMN02745202_00831"/>
<dbReference type="GO" id="GO:0009100">
    <property type="term" value="P:glycoprotein metabolic process"/>
    <property type="evidence" value="ECO:0007669"/>
    <property type="project" value="UniProtKB-ARBA"/>
</dbReference>
<dbReference type="GO" id="GO:0016740">
    <property type="term" value="F:transferase activity"/>
    <property type="evidence" value="ECO:0007669"/>
    <property type="project" value="UniProtKB-KW"/>
</dbReference>
<dbReference type="eggNOG" id="COG3475">
    <property type="taxonomic scope" value="Bacteria"/>
</dbReference>
<accession>A0A1T4MRM1</accession>
<sequence length="292" mass="33959">MQEVTKQEQPRWNGILVEVFSTFISFCTRHQLRYFCAGGTAIGAVRHQGMIPWDDDIDVCMPRPDYERFRKLWHEQPVEDYELIGPESDDAYPLPSLKLCNAHTTLVEFAEIPCLTGLYIDIFPVDGAPDDDAEALQLLRRYQRLKNRLSAISHRYSFPKYMGLLAQPQQWGQFCYKMIGFLWRKGYRQRLLKQMSAISSSYAFDHGERVVVYAGSYGARELFPKSWVETQVMGTFEGLQVALPQCTDAYLRHYFGDYMQLPPEAERVAKHAKAYFNLNERKSFAEVKHQIK</sequence>
<dbReference type="InterPro" id="IPR052942">
    <property type="entry name" value="LPS_cholinephosphotransferase"/>
</dbReference>
<organism evidence="2 3">
    <name type="scientific">Segatella oulorum</name>
    <dbReference type="NCBI Taxonomy" id="28136"/>
    <lineage>
        <taxon>Bacteria</taxon>
        <taxon>Pseudomonadati</taxon>
        <taxon>Bacteroidota</taxon>
        <taxon>Bacteroidia</taxon>
        <taxon>Bacteroidales</taxon>
        <taxon>Prevotellaceae</taxon>
        <taxon>Segatella</taxon>
    </lineage>
</organism>
<reference evidence="2 3" key="1">
    <citation type="submission" date="2017-02" db="EMBL/GenBank/DDBJ databases">
        <authorList>
            <person name="Peterson S.W."/>
        </authorList>
    </citation>
    <scope>NUCLEOTIDE SEQUENCE [LARGE SCALE GENOMIC DNA]</scope>
    <source>
        <strain evidence="2 3">ATCC 43324</strain>
    </source>
</reference>
<dbReference type="PANTHER" id="PTHR43404:SF2">
    <property type="entry name" value="LIPOPOLYSACCHARIDE CHOLINEPHOSPHOTRANSFERASE LICD"/>
    <property type="match status" value="1"/>
</dbReference>
<dbReference type="Proteomes" id="UP000190065">
    <property type="component" value="Unassembled WGS sequence"/>
</dbReference>
<dbReference type="Pfam" id="PF04991">
    <property type="entry name" value="LicD"/>
    <property type="match status" value="1"/>
</dbReference>
<dbReference type="InterPro" id="IPR007074">
    <property type="entry name" value="LicD/FKTN/FKRP_NTP_transf"/>
</dbReference>
<dbReference type="AlphaFoldDB" id="A0A1T4MRM1"/>
<feature type="domain" description="LicD/FKTN/FKRP nucleotidyltransferase" evidence="1">
    <location>
        <begin position="27"/>
        <end position="256"/>
    </location>
</feature>
<dbReference type="RefSeq" id="WP_078805530.1">
    <property type="nucleotide sequence ID" value="NZ_CAUUPM010000087.1"/>
</dbReference>
<evidence type="ECO:0000313" key="2">
    <source>
        <dbReference type="EMBL" id="SJZ69477.1"/>
    </source>
</evidence>
<protein>
    <submittedName>
        <fullName evidence="2">Lipopolysaccharide cholinephosphotransferase</fullName>
    </submittedName>
</protein>
<gene>
    <name evidence="2" type="ORF">SAMN02745202_00831</name>
</gene>
<dbReference type="EMBL" id="FUXK01000007">
    <property type="protein sequence ID" value="SJZ69477.1"/>
    <property type="molecule type" value="Genomic_DNA"/>
</dbReference>
<proteinExistence type="predicted"/>
<name>A0A1T4MRM1_9BACT</name>
<evidence type="ECO:0000259" key="1">
    <source>
        <dbReference type="Pfam" id="PF04991"/>
    </source>
</evidence>
<keyword evidence="2" id="KW-0808">Transferase</keyword>